<dbReference type="FunFam" id="3.30.300.30:FF:000008">
    <property type="entry name" value="2,3-dihydroxybenzoate-AMP ligase"/>
    <property type="match status" value="1"/>
</dbReference>
<evidence type="ECO:0000313" key="5">
    <source>
        <dbReference type="EMBL" id="ALS76993.1"/>
    </source>
</evidence>
<dbReference type="PANTHER" id="PTHR43767:SF1">
    <property type="entry name" value="NONRIBOSOMAL PEPTIDE SYNTHASE PES1 (EUROFUNG)-RELATED"/>
    <property type="match status" value="1"/>
</dbReference>
<dbReference type="Gene3D" id="3.40.50.12780">
    <property type="entry name" value="N-terminal domain of ligase-like"/>
    <property type="match status" value="1"/>
</dbReference>
<proteinExistence type="inferred from homology"/>
<protein>
    <submittedName>
        <fullName evidence="5">ATP-dependent acyl-CoA ligase</fullName>
    </submittedName>
</protein>
<dbReference type="SUPFAM" id="SSF56801">
    <property type="entry name" value="Acetyl-CoA synthetase-like"/>
    <property type="match status" value="1"/>
</dbReference>
<dbReference type="InterPro" id="IPR050237">
    <property type="entry name" value="ATP-dep_AMP-bd_enzyme"/>
</dbReference>
<gene>
    <name evidence="5" type="ORF">AUC31_05930</name>
</gene>
<dbReference type="InterPro" id="IPR000873">
    <property type="entry name" value="AMP-dep_synth/lig_dom"/>
</dbReference>
<feature type="domain" description="AMP-dependent synthetase/ligase" evidence="3">
    <location>
        <begin position="15"/>
        <end position="380"/>
    </location>
</feature>
<dbReference type="OrthoDB" id="9762242at2"/>
<comment type="similarity">
    <text evidence="1">Belongs to the ATP-dependent AMP-binding enzyme family.</text>
</comment>
<sequence>MILTAQQTLIDLLNAQCKKRSEQPFLVFEDNQEKVTEYSYGEFLERVEKFSGALYERGIRKGDKVTLHLPNSAEFVVCWFALAKLGAIMVPTNILSTAAEMDYLIGHSESVMIITEPEYIEKFTAIQENLPKLRQIVLARTDESGEFESVNKMIGEFSGEVPESDIQPEDVAAILYTSGTTSKPKGCLITHANYIYTGHAVAEHIGFTEQDRALVVLPMFHGNGQYYMIMPSLVAGGSVAITERFSASRYGRQIQRLGATLGSLFAAPIRMILAQPYDEDERSNKLRAVIFAQSVTSEELKAFEQRYNTALYQIYGMTETVAPPLMNPLQGAKDNTSVGKPIAGSRIKLIDEEGNEVPDGNPGEILLEGIPGQTIMKAYFNNPEATNQTLQNGWLHTGDKARKSENGFYYFVDRQKDMIKRAGENVAASEVENVIMEYPAVYEAIVIGIPDAMHDEALKAFVILKQGQTATEQEVIDYCKGQLAKFKVPSAIEFVEDFPRTSVGKIQKHKLKEIELKKLAE</sequence>
<dbReference type="Pfam" id="PF00501">
    <property type="entry name" value="AMP-binding"/>
    <property type="match status" value="1"/>
</dbReference>
<dbReference type="InterPro" id="IPR045851">
    <property type="entry name" value="AMP-bd_C_sf"/>
</dbReference>
<evidence type="ECO:0000259" key="3">
    <source>
        <dbReference type="Pfam" id="PF00501"/>
    </source>
</evidence>
<evidence type="ECO:0000313" key="6">
    <source>
        <dbReference type="Proteomes" id="UP000067683"/>
    </source>
</evidence>
<dbReference type="KEGG" id="prt:AUC31_05930"/>
<name>A0A0U2ZLV3_9BACL</name>
<dbReference type="RefSeq" id="WP_058383685.1">
    <property type="nucleotide sequence ID" value="NZ_CP013659.2"/>
</dbReference>
<accession>A0A0U2ZLV3</accession>
<evidence type="ECO:0000259" key="4">
    <source>
        <dbReference type="Pfam" id="PF13193"/>
    </source>
</evidence>
<dbReference type="AlphaFoldDB" id="A0A0U2ZLV3"/>
<dbReference type="EMBL" id="CP013659">
    <property type="protein sequence ID" value="ALS76993.1"/>
    <property type="molecule type" value="Genomic_DNA"/>
</dbReference>
<keyword evidence="6" id="KW-1185">Reference proteome</keyword>
<organism evidence="5 6">
    <name type="scientific">Planococcus rifietoensis</name>
    <dbReference type="NCBI Taxonomy" id="200991"/>
    <lineage>
        <taxon>Bacteria</taxon>
        <taxon>Bacillati</taxon>
        <taxon>Bacillota</taxon>
        <taxon>Bacilli</taxon>
        <taxon>Bacillales</taxon>
        <taxon>Caryophanaceae</taxon>
        <taxon>Planococcus</taxon>
    </lineage>
</organism>
<reference evidence="5" key="1">
    <citation type="submission" date="2016-01" db="EMBL/GenBank/DDBJ databases">
        <title>Complete genome of Planococcus rifietoensis type strain M8.</title>
        <authorList>
            <person name="See-Too W.S."/>
        </authorList>
    </citation>
    <scope>NUCLEOTIDE SEQUENCE [LARGE SCALE GENOMIC DNA]</scope>
    <source>
        <strain evidence="5">M8</strain>
    </source>
</reference>
<dbReference type="InterPro" id="IPR042099">
    <property type="entry name" value="ANL_N_sf"/>
</dbReference>
<evidence type="ECO:0000256" key="2">
    <source>
        <dbReference type="ARBA" id="ARBA00022598"/>
    </source>
</evidence>
<dbReference type="PROSITE" id="PS00455">
    <property type="entry name" value="AMP_BINDING"/>
    <property type="match status" value="1"/>
</dbReference>
<dbReference type="STRING" id="200991.AUC31_05930"/>
<dbReference type="InterPro" id="IPR025110">
    <property type="entry name" value="AMP-bd_C"/>
</dbReference>
<feature type="domain" description="AMP-binding enzyme C-terminal" evidence="4">
    <location>
        <begin position="430"/>
        <end position="505"/>
    </location>
</feature>
<dbReference type="Proteomes" id="UP000067683">
    <property type="component" value="Chromosome"/>
</dbReference>
<keyword evidence="2 5" id="KW-0436">Ligase</keyword>
<dbReference type="Gene3D" id="3.30.300.30">
    <property type="match status" value="1"/>
</dbReference>
<evidence type="ECO:0000256" key="1">
    <source>
        <dbReference type="ARBA" id="ARBA00006432"/>
    </source>
</evidence>
<dbReference type="PANTHER" id="PTHR43767">
    <property type="entry name" value="LONG-CHAIN-FATTY-ACID--COA LIGASE"/>
    <property type="match status" value="1"/>
</dbReference>
<dbReference type="Pfam" id="PF13193">
    <property type="entry name" value="AMP-binding_C"/>
    <property type="match status" value="1"/>
</dbReference>
<dbReference type="GO" id="GO:0016878">
    <property type="term" value="F:acid-thiol ligase activity"/>
    <property type="evidence" value="ECO:0007669"/>
    <property type="project" value="UniProtKB-ARBA"/>
</dbReference>
<dbReference type="InterPro" id="IPR020845">
    <property type="entry name" value="AMP-binding_CS"/>
</dbReference>